<dbReference type="PROSITE" id="PS50837">
    <property type="entry name" value="NACHT"/>
    <property type="match status" value="1"/>
</dbReference>
<dbReference type="Pfam" id="PF22939">
    <property type="entry name" value="WHD_GPIID"/>
    <property type="match status" value="1"/>
</dbReference>
<dbReference type="SUPFAM" id="SSF52540">
    <property type="entry name" value="P-loop containing nucleoside triphosphate hydrolases"/>
    <property type="match status" value="1"/>
</dbReference>
<proteinExistence type="predicted"/>
<feature type="domain" description="NACHT" evidence="4">
    <location>
        <begin position="279"/>
        <end position="413"/>
    </location>
</feature>
<dbReference type="PROSITE" id="PS50088">
    <property type="entry name" value="ANK_REPEAT"/>
    <property type="match status" value="1"/>
</dbReference>
<dbReference type="HOGENOM" id="CLU_002406_1_0_1"/>
<dbReference type="EMBL" id="KN832886">
    <property type="protein sequence ID" value="KIM95725.1"/>
    <property type="molecule type" value="Genomic_DNA"/>
</dbReference>
<dbReference type="Pfam" id="PF24883">
    <property type="entry name" value="NPHP3_N"/>
    <property type="match status" value="1"/>
</dbReference>
<dbReference type="Proteomes" id="UP000054321">
    <property type="component" value="Unassembled WGS sequence"/>
</dbReference>
<dbReference type="PANTHER" id="PTHR10039">
    <property type="entry name" value="AMELOGENIN"/>
    <property type="match status" value="1"/>
</dbReference>
<dbReference type="InterPro" id="IPR054471">
    <property type="entry name" value="GPIID_WHD"/>
</dbReference>
<dbReference type="PANTHER" id="PTHR10039:SF14">
    <property type="entry name" value="NACHT DOMAIN-CONTAINING PROTEIN"/>
    <property type="match status" value="1"/>
</dbReference>
<evidence type="ECO:0000256" key="2">
    <source>
        <dbReference type="PROSITE-ProRule" id="PRU00023"/>
    </source>
</evidence>
<organism evidence="5 6">
    <name type="scientific">Oidiodendron maius (strain Zn)</name>
    <dbReference type="NCBI Taxonomy" id="913774"/>
    <lineage>
        <taxon>Eukaryota</taxon>
        <taxon>Fungi</taxon>
        <taxon>Dikarya</taxon>
        <taxon>Ascomycota</taxon>
        <taxon>Pezizomycotina</taxon>
        <taxon>Leotiomycetes</taxon>
        <taxon>Leotiomycetes incertae sedis</taxon>
        <taxon>Myxotrichaceae</taxon>
        <taxon>Oidiodendron</taxon>
    </lineage>
</organism>
<name>A0A0C3GHW0_OIDMZ</name>
<dbReference type="InterPro" id="IPR056884">
    <property type="entry name" value="NPHP3-like_N"/>
</dbReference>
<dbReference type="PROSITE" id="PS50297">
    <property type="entry name" value="ANK_REP_REGION"/>
    <property type="match status" value="1"/>
</dbReference>
<reference evidence="5 6" key="1">
    <citation type="submission" date="2014-04" db="EMBL/GenBank/DDBJ databases">
        <authorList>
            <consortium name="DOE Joint Genome Institute"/>
            <person name="Kuo A."/>
            <person name="Martino E."/>
            <person name="Perotto S."/>
            <person name="Kohler A."/>
            <person name="Nagy L.G."/>
            <person name="Floudas D."/>
            <person name="Copeland A."/>
            <person name="Barry K.W."/>
            <person name="Cichocki N."/>
            <person name="Veneault-Fourrey C."/>
            <person name="LaButti K."/>
            <person name="Lindquist E.A."/>
            <person name="Lipzen A."/>
            <person name="Lundell T."/>
            <person name="Morin E."/>
            <person name="Murat C."/>
            <person name="Sun H."/>
            <person name="Tunlid A."/>
            <person name="Henrissat B."/>
            <person name="Grigoriev I.V."/>
            <person name="Hibbett D.S."/>
            <person name="Martin F."/>
            <person name="Nordberg H.P."/>
            <person name="Cantor M.N."/>
            <person name="Hua S.X."/>
        </authorList>
    </citation>
    <scope>NUCLEOTIDE SEQUENCE [LARGE SCALE GENOMIC DNA]</scope>
    <source>
        <strain evidence="5 6">Zn</strain>
    </source>
</reference>
<reference evidence="6" key="2">
    <citation type="submission" date="2015-01" db="EMBL/GenBank/DDBJ databases">
        <title>Evolutionary Origins and Diversification of the Mycorrhizal Mutualists.</title>
        <authorList>
            <consortium name="DOE Joint Genome Institute"/>
            <consortium name="Mycorrhizal Genomics Consortium"/>
            <person name="Kohler A."/>
            <person name="Kuo A."/>
            <person name="Nagy L.G."/>
            <person name="Floudas D."/>
            <person name="Copeland A."/>
            <person name="Barry K.W."/>
            <person name="Cichocki N."/>
            <person name="Veneault-Fourrey C."/>
            <person name="LaButti K."/>
            <person name="Lindquist E.A."/>
            <person name="Lipzen A."/>
            <person name="Lundell T."/>
            <person name="Morin E."/>
            <person name="Murat C."/>
            <person name="Riley R."/>
            <person name="Ohm R."/>
            <person name="Sun H."/>
            <person name="Tunlid A."/>
            <person name="Henrissat B."/>
            <person name="Grigoriev I.V."/>
            <person name="Hibbett D.S."/>
            <person name="Martin F."/>
        </authorList>
    </citation>
    <scope>NUCLEOTIDE SEQUENCE [LARGE SCALE GENOMIC DNA]</scope>
    <source>
        <strain evidence="6">Zn</strain>
    </source>
</reference>
<dbReference type="Pfam" id="PF24809">
    <property type="entry name" value="DUF7708"/>
    <property type="match status" value="1"/>
</dbReference>
<protein>
    <recommendedName>
        <fullName evidence="4">NACHT domain-containing protein</fullName>
    </recommendedName>
</protein>
<dbReference type="InterPro" id="IPR002110">
    <property type="entry name" value="Ankyrin_rpt"/>
</dbReference>
<dbReference type="Gene3D" id="3.40.50.300">
    <property type="entry name" value="P-loop containing nucleotide triphosphate hydrolases"/>
    <property type="match status" value="1"/>
</dbReference>
<feature type="region of interest" description="Disordered" evidence="3">
    <location>
        <begin position="1161"/>
        <end position="1182"/>
    </location>
</feature>
<dbReference type="InterPro" id="IPR007111">
    <property type="entry name" value="NACHT_NTPase"/>
</dbReference>
<sequence>MPTFDPSRQAFESAKNVFQESLKDERLLKDIQEAITIEDVWKLASDIQATQDAEKRLRHMAKMRSFLDKLEAYTVVVDTFVQVKPDLLALIWGPIRLLLVWTSNYAMFADALASVMKKVGDALPHFVEVVKIFSNNDRLKDLLALFYRDILDFYVITLELFNLPRLKMIFQAVWPRRKEKIDIVVNNIERLTTMMRDEVTIQHIKEEYDLRAKSLAHFDQETEFQELQRFETLRTRVSPLIYDQRLDWLLNRSCKGSTEWLVSDESFMKWLDASNSTVRLLWLRGIPGAGKTFLSAEVINQAKARHQTLFAFVSHVHQSSTTARSILQSLLFQLALDSKYAQSVLVRSKERDLLGSTKYVSDMFKTLLNGVGPTYIVIDGLDEMDAVERGILLHQLLNLEDCPEAKILVSSRPEDDIAKNLESKATGIRVDKRNSSSIRSYVAMRTEAWIHNGDFDEEAQEQIQLLLAPLAAKAQGIDIDEIKRELRVLPQSLNDAYHRIFTRINEAQPALREKARMILGWIGCALVPMTRHEMEQALLIGPGAKAAPSVKASVNFIRICGPILEVVDDIPQFVHFTVKEYFFSHEINDSINKSEANYSLATSSLTYLCSGIFDMNLSDEEIQDNILTGRYRLHWFATSQWIALTRRCVEEPKDLSVNKGLLNLLTQLAAELRNQNFVGQIDLNDVAIQSISTWPEISQIIGGVLQFRQDDRHTDWNFTNGSTWVNFDPSILSCTSVRIFESLESLVCDEGSEHRNPCYCTTLQKHYGAKMFKCVFPSCHFNRQGFSTRRDRNTHIKCHCRPWKCSVASCEFAVIGFGTMQARDEHGRNMHQTPSMSLKPVNIDLLPLELSLDESQVFLFELTKACNVDGVQKYVGHFHDRDWVLRPARVLAATMGSLPLVEILCPGKRWLGGFLHDFFSAVVKSENLDLFRWLLNKLDNFKRDAAYTSLASAAFATESPDIYTEWENFLLDSTRLLGVYPTWPQKVHGNIIMLMPDSHKRSVLFSNAAFKVAGKNAVFEARLIETWRRLVDVLGGGPLDPHFLGWSLTNLAQSSTLSITLATELLHLGAFINFPQLVDARGTSGPRGITALHYASRGTSEQAVRFTRFLLENGAEPDLGYGDKKPAQEPGAALMQKWLGETWQEIVKRTASKRRNWWDAEGRHRSGGRGDDGWEPELPRMKRRRVITERQEYYVSDHEKDDGTDN</sequence>
<dbReference type="InParanoid" id="A0A0C3GHW0"/>
<accession>A0A0C3GHW0</accession>
<evidence type="ECO:0000313" key="6">
    <source>
        <dbReference type="Proteomes" id="UP000054321"/>
    </source>
</evidence>
<dbReference type="InterPro" id="IPR027417">
    <property type="entry name" value="P-loop_NTPase"/>
</dbReference>
<gene>
    <name evidence="5" type="ORF">OIDMADRAFT_171179</name>
</gene>
<keyword evidence="2" id="KW-0040">ANK repeat</keyword>
<dbReference type="STRING" id="913774.A0A0C3GHW0"/>
<evidence type="ECO:0000256" key="3">
    <source>
        <dbReference type="SAM" id="MobiDB-lite"/>
    </source>
</evidence>
<evidence type="ECO:0000256" key="1">
    <source>
        <dbReference type="ARBA" id="ARBA00022737"/>
    </source>
</evidence>
<dbReference type="OrthoDB" id="4062651at2759"/>
<evidence type="ECO:0000259" key="4">
    <source>
        <dbReference type="PROSITE" id="PS50837"/>
    </source>
</evidence>
<dbReference type="InterPro" id="IPR056125">
    <property type="entry name" value="DUF7708"/>
</dbReference>
<evidence type="ECO:0000313" key="5">
    <source>
        <dbReference type="EMBL" id="KIM95725.1"/>
    </source>
</evidence>
<keyword evidence="1" id="KW-0677">Repeat</keyword>
<dbReference type="AlphaFoldDB" id="A0A0C3GHW0"/>
<feature type="repeat" description="ANK" evidence="2">
    <location>
        <begin position="1087"/>
        <end position="1122"/>
    </location>
</feature>
<keyword evidence="6" id="KW-1185">Reference proteome</keyword>